<sequence length="282" mass="32830">MDIISTTNSQNCIELETFRVLLNIEIITQALEPEEISSNCSVISGGGGTGGNDGQIIAENNSNETVPCGKLLDTFQVYKYFEFFHQIKWMIRDEIVSISHNLFQVCPRTLEMVVEHIKHTGKSNTSFLERMELKFVFPLDEDENFLAEFRNELSQLRFSNFRLCELGHYFYVIHDANREQCSRLPTTDTMICTTLNNDNIDDEQKRLIFNEELFDPPKESLVAVYTIEESLSNFSPNFWLILSLEMDEENRKNYAALYFHSRQNIYLYGSEIFKELKKCLES</sequence>
<proteinExistence type="predicted"/>
<keyword evidence="2" id="KW-1185">Reference proteome</keyword>
<evidence type="ECO:0000313" key="1">
    <source>
        <dbReference type="EMBL" id="OTF77151.1"/>
    </source>
</evidence>
<dbReference type="EMBL" id="MUJZ01034065">
    <property type="protein sequence ID" value="OTF77151.1"/>
    <property type="molecule type" value="Genomic_DNA"/>
</dbReference>
<dbReference type="OrthoDB" id="43547at2759"/>
<feature type="non-terminal residue" evidence="1">
    <location>
        <position position="282"/>
    </location>
</feature>
<accession>A0A1Y3B8E4</accession>
<comment type="caution">
    <text evidence="1">The sequence shown here is derived from an EMBL/GenBank/DDBJ whole genome shotgun (WGS) entry which is preliminary data.</text>
</comment>
<evidence type="ECO:0000313" key="2">
    <source>
        <dbReference type="Proteomes" id="UP000194236"/>
    </source>
</evidence>
<protein>
    <submittedName>
        <fullName evidence="1">Uncharacterized protein</fullName>
    </submittedName>
</protein>
<gene>
    <name evidence="1" type="ORF">BLA29_008705</name>
</gene>
<dbReference type="AlphaFoldDB" id="A0A1Y3B8E4"/>
<organism evidence="1 2">
    <name type="scientific">Euroglyphus maynei</name>
    <name type="common">Mayne's house dust mite</name>
    <dbReference type="NCBI Taxonomy" id="6958"/>
    <lineage>
        <taxon>Eukaryota</taxon>
        <taxon>Metazoa</taxon>
        <taxon>Ecdysozoa</taxon>
        <taxon>Arthropoda</taxon>
        <taxon>Chelicerata</taxon>
        <taxon>Arachnida</taxon>
        <taxon>Acari</taxon>
        <taxon>Acariformes</taxon>
        <taxon>Sarcoptiformes</taxon>
        <taxon>Astigmata</taxon>
        <taxon>Psoroptidia</taxon>
        <taxon>Analgoidea</taxon>
        <taxon>Pyroglyphidae</taxon>
        <taxon>Pyroglyphinae</taxon>
        <taxon>Euroglyphus</taxon>
    </lineage>
</organism>
<dbReference type="Proteomes" id="UP000194236">
    <property type="component" value="Unassembled WGS sequence"/>
</dbReference>
<reference evidence="1 2" key="1">
    <citation type="submission" date="2017-03" db="EMBL/GenBank/DDBJ databases">
        <title>Genome Survey of Euroglyphus maynei.</title>
        <authorList>
            <person name="Arlian L.G."/>
            <person name="Morgan M.S."/>
            <person name="Rider S.D."/>
        </authorList>
    </citation>
    <scope>NUCLEOTIDE SEQUENCE [LARGE SCALE GENOMIC DNA]</scope>
    <source>
        <strain evidence="1">Arlian Lab</strain>
        <tissue evidence="1">Whole body</tissue>
    </source>
</reference>
<name>A0A1Y3B8E4_EURMA</name>